<keyword evidence="9" id="KW-1015">Disulfide bond</keyword>
<dbReference type="PANTHER" id="PTHR21622">
    <property type="entry name" value="COILED-COIL-HELIX-COILED-COIL-HELIX DOMAIN CONTAINING 4"/>
    <property type="match status" value="1"/>
</dbReference>
<dbReference type="AlphaFoldDB" id="G8YTB9"/>
<evidence type="ECO:0000313" key="15">
    <source>
        <dbReference type="Proteomes" id="UP000005222"/>
    </source>
</evidence>
<evidence type="ECO:0000259" key="13">
    <source>
        <dbReference type="Pfam" id="PF06747"/>
    </source>
</evidence>
<evidence type="ECO:0000256" key="2">
    <source>
        <dbReference type="ARBA" id="ARBA00004164"/>
    </source>
</evidence>
<evidence type="ECO:0000256" key="11">
    <source>
        <dbReference type="ARBA" id="ARBA00033150"/>
    </source>
</evidence>
<feature type="domain" description="CHCH" evidence="13">
    <location>
        <begin position="144"/>
        <end position="180"/>
    </location>
</feature>
<dbReference type="STRING" id="559304.G8YTB9"/>
<dbReference type="Pfam" id="PF06747">
    <property type="entry name" value="CHCH"/>
    <property type="match status" value="1"/>
</dbReference>
<dbReference type="Gene3D" id="1.10.287.2900">
    <property type="match status" value="1"/>
</dbReference>
<organism evidence="14 15">
    <name type="scientific">Pichia sorbitophila (strain ATCC MYA-4447 / BCRC 22081 / CBS 7064 / NBRC 10061 / NRRL Y-12695)</name>
    <name type="common">Hybrid yeast</name>
    <dbReference type="NCBI Taxonomy" id="559304"/>
    <lineage>
        <taxon>Eukaryota</taxon>
        <taxon>Fungi</taxon>
        <taxon>Dikarya</taxon>
        <taxon>Ascomycota</taxon>
        <taxon>Saccharomycotina</taxon>
        <taxon>Pichiomycetes</taxon>
        <taxon>Debaryomycetaceae</taxon>
        <taxon>Millerozyma</taxon>
    </lineage>
</organism>
<keyword evidence="15" id="KW-1185">Reference proteome</keyword>
<keyword evidence="5" id="KW-0653">Protein transport</keyword>
<feature type="compositionally biased region" description="Basic and acidic residues" evidence="12">
    <location>
        <begin position="78"/>
        <end position="97"/>
    </location>
</feature>
<dbReference type="PROSITE" id="PS51808">
    <property type="entry name" value="CHCH"/>
    <property type="match status" value="1"/>
</dbReference>
<gene>
    <name evidence="14" type="primary">Piso0_000193</name>
    <name evidence="14" type="ORF">GNLVRS01_PISO0B04115g</name>
</gene>
<name>G8YTB9_PICSO</name>
<proteinExistence type="predicted"/>
<dbReference type="OMA" id="ESEIKWG"/>
<sequence>MFKGAFRSLGRQAFVARRNFATGSRQTSSNLSKRFLIGTGLMVPIISMVAFQSTTVISNDDEKQQKIADFSKNPNEAEPEKPGKKEAESKTSNDQNKDGSAAKSGSNDSQEGDESAGGAAAYNPETGEINWDCPCLGGMAHGPCGEEFKEAFACFVYSETEPKGIDCIKKFENMRTCFKQHPEHYKEELYDDEVSEDQAGDHTASEGGAPEHKES</sequence>
<dbReference type="Proteomes" id="UP000005222">
    <property type="component" value="Chromosome B"/>
</dbReference>
<dbReference type="GO" id="GO:0005758">
    <property type="term" value="C:mitochondrial intermembrane space"/>
    <property type="evidence" value="ECO:0007669"/>
    <property type="project" value="TreeGrafter"/>
</dbReference>
<evidence type="ECO:0000256" key="3">
    <source>
        <dbReference type="ARBA" id="ARBA00013714"/>
    </source>
</evidence>
<dbReference type="GO" id="GO:0005743">
    <property type="term" value="C:mitochondrial inner membrane"/>
    <property type="evidence" value="ECO:0007669"/>
    <property type="project" value="UniProtKB-SubCell"/>
</dbReference>
<dbReference type="PANTHER" id="PTHR21622:SF0">
    <property type="entry name" value="COILED-COIL-HELIX-COILED-COIL-HELIX DOMAIN CONTAINING 4"/>
    <property type="match status" value="1"/>
</dbReference>
<protein>
    <recommendedName>
        <fullName evidence="3">Mitochondrial intermembrane space import and assembly protein 40</fullName>
    </recommendedName>
    <alternativeName>
        <fullName evidence="11">Mitochondrial import inner membrane translocase TIM40</fullName>
    </alternativeName>
</protein>
<feature type="compositionally biased region" description="Basic and acidic residues" evidence="12">
    <location>
        <begin position="199"/>
        <end position="215"/>
    </location>
</feature>
<keyword evidence="8" id="KW-0496">Mitochondrion</keyword>
<comment type="cofactor">
    <cofactor evidence="1">
        <name>Cu(2+)</name>
        <dbReference type="ChEBI" id="CHEBI:29036"/>
    </cofactor>
</comment>
<dbReference type="EMBL" id="FO082058">
    <property type="protein sequence ID" value="CCE73170.1"/>
    <property type="molecule type" value="Genomic_DNA"/>
</dbReference>
<dbReference type="InterPro" id="IPR039289">
    <property type="entry name" value="CHCHD4"/>
</dbReference>
<dbReference type="GO" id="GO:0045041">
    <property type="term" value="P:protein import into mitochondrial intermembrane space"/>
    <property type="evidence" value="ECO:0007669"/>
    <property type="project" value="InterPro"/>
</dbReference>
<evidence type="ECO:0000256" key="4">
    <source>
        <dbReference type="ARBA" id="ARBA00022448"/>
    </source>
</evidence>
<dbReference type="OrthoDB" id="7481291at2759"/>
<keyword evidence="10" id="KW-0676">Redox-active center</keyword>
<keyword evidence="7" id="KW-0811">Translocation</keyword>
<keyword evidence="4" id="KW-0813">Transport</keyword>
<comment type="subcellular location">
    <subcellularLocation>
        <location evidence="2">Mitochondrion inner membrane</location>
        <topology evidence="2">Single-pass type II membrane protein</topology>
        <orientation evidence="2">Intermembrane side</orientation>
    </subcellularLocation>
</comment>
<evidence type="ECO:0000256" key="9">
    <source>
        <dbReference type="ARBA" id="ARBA00023157"/>
    </source>
</evidence>
<accession>G8YTB9</accession>
<keyword evidence="6" id="KW-0560">Oxidoreductase</keyword>
<feature type="region of interest" description="Disordered" evidence="12">
    <location>
        <begin position="65"/>
        <end position="123"/>
    </location>
</feature>
<dbReference type="InParanoid" id="G8YTB9"/>
<evidence type="ECO:0000256" key="1">
    <source>
        <dbReference type="ARBA" id="ARBA00001973"/>
    </source>
</evidence>
<evidence type="ECO:0000256" key="5">
    <source>
        <dbReference type="ARBA" id="ARBA00022927"/>
    </source>
</evidence>
<reference evidence="14 15" key="1">
    <citation type="journal article" date="2012" name="G3 (Bethesda)">
        <title>Pichia sorbitophila, an interspecies yeast hybrid reveals early steps of genome resolution following polyploidization.</title>
        <authorList>
            <person name="Leh Louis V."/>
            <person name="Despons L."/>
            <person name="Friedrich A."/>
            <person name="Martin T."/>
            <person name="Durrens P."/>
            <person name="Casaregola S."/>
            <person name="Neuveglise C."/>
            <person name="Fairhead C."/>
            <person name="Marck C."/>
            <person name="Cruz J.A."/>
            <person name="Straub M.L."/>
            <person name="Kugler V."/>
            <person name="Sacerdot C."/>
            <person name="Uzunov Z."/>
            <person name="Thierry A."/>
            <person name="Weiss S."/>
            <person name="Bleykasten C."/>
            <person name="De Montigny J."/>
            <person name="Jacques N."/>
            <person name="Jung P."/>
            <person name="Lemaire M."/>
            <person name="Mallet S."/>
            <person name="Morel G."/>
            <person name="Richard G.F."/>
            <person name="Sarkar A."/>
            <person name="Savel G."/>
            <person name="Schacherer J."/>
            <person name="Seret M.L."/>
            <person name="Talla E."/>
            <person name="Samson G."/>
            <person name="Jubin C."/>
            <person name="Poulain J."/>
            <person name="Vacherie B."/>
            <person name="Barbe V."/>
            <person name="Pelletier E."/>
            <person name="Sherman D.J."/>
            <person name="Westhof E."/>
            <person name="Weissenbach J."/>
            <person name="Baret P.V."/>
            <person name="Wincker P."/>
            <person name="Gaillardin C."/>
            <person name="Dujon B."/>
            <person name="Souciet J.L."/>
        </authorList>
    </citation>
    <scope>NUCLEOTIDE SEQUENCE [LARGE SCALE GENOMIC DNA]</scope>
    <source>
        <strain evidence="15">ATCC MYA-4447 / BCRC 22081 / CBS 7064 / NBRC 10061 / NRRL Y-12695</strain>
    </source>
</reference>
<evidence type="ECO:0000256" key="12">
    <source>
        <dbReference type="SAM" id="MobiDB-lite"/>
    </source>
</evidence>
<evidence type="ECO:0000313" key="14">
    <source>
        <dbReference type="EMBL" id="CCE73170.1"/>
    </source>
</evidence>
<dbReference type="eggNOG" id="KOG4149">
    <property type="taxonomic scope" value="Eukaryota"/>
</dbReference>
<evidence type="ECO:0000256" key="6">
    <source>
        <dbReference type="ARBA" id="ARBA00023002"/>
    </source>
</evidence>
<dbReference type="InterPro" id="IPR010625">
    <property type="entry name" value="CHCH"/>
</dbReference>
<dbReference type="HOGENOM" id="CLU_054990_3_0_1"/>
<evidence type="ECO:0000256" key="7">
    <source>
        <dbReference type="ARBA" id="ARBA00023010"/>
    </source>
</evidence>
<feature type="region of interest" description="Disordered" evidence="12">
    <location>
        <begin position="190"/>
        <end position="215"/>
    </location>
</feature>
<evidence type="ECO:0000256" key="8">
    <source>
        <dbReference type="ARBA" id="ARBA00023128"/>
    </source>
</evidence>
<evidence type="ECO:0000256" key="10">
    <source>
        <dbReference type="ARBA" id="ARBA00023284"/>
    </source>
</evidence>
<dbReference type="GO" id="GO:0015035">
    <property type="term" value="F:protein-disulfide reductase activity"/>
    <property type="evidence" value="ECO:0007669"/>
    <property type="project" value="InterPro"/>
</dbReference>